<evidence type="ECO:0000313" key="3">
    <source>
        <dbReference type="Proteomes" id="UP000268350"/>
    </source>
</evidence>
<proteinExistence type="predicted"/>
<dbReference type="AlphaFoldDB" id="A0A3B0KJ03"/>
<feature type="compositionally biased region" description="Basic residues" evidence="1">
    <location>
        <begin position="23"/>
        <end position="41"/>
    </location>
</feature>
<keyword evidence="3" id="KW-1185">Reference proteome</keyword>
<feature type="region of interest" description="Disordered" evidence="1">
    <location>
        <begin position="1"/>
        <end position="105"/>
    </location>
</feature>
<dbReference type="Proteomes" id="UP000268350">
    <property type="component" value="Unassembled WGS sequence"/>
</dbReference>
<evidence type="ECO:0000313" key="2">
    <source>
        <dbReference type="EMBL" id="SPP85736.1"/>
    </source>
</evidence>
<dbReference type="OMA" id="MAPSNMD"/>
<organism evidence="2 3">
    <name type="scientific">Drosophila guanche</name>
    <name type="common">Fruit fly</name>
    <dbReference type="NCBI Taxonomy" id="7266"/>
    <lineage>
        <taxon>Eukaryota</taxon>
        <taxon>Metazoa</taxon>
        <taxon>Ecdysozoa</taxon>
        <taxon>Arthropoda</taxon>
        <taxon>Hexapoda</taxon>
        <taxon>Insecta</taxon>
        <taxon>Pterygota</taxon>
        <taxon>Neoptera</taxon>
        <taxon>Endopterygota</taxon>
        <taxon>Diptera</taxon>
        <taxon>Brachycera</taxon>
        <taxon>Muscomorpha</taxon>
        <taxon>Ephydroidea</taxon>
        <taxon>Drosophilidae</taxon>
        <taxon>Drosophila</taxon>
        <taxon>Sophophora</taxon>
    </lineage>
</organism>
<evidence type="ECO:0000256" key="1">
    <source>
        <dbReference type="SAM" id="MobiDB-lite"/>
    </source>
</evidence>
<gene>
    <name evidence="2" type="ORF">DGUA_6G004263</name>
</gene>
<protein>
    <submittedName>
        <fullName evidence="2">Uncharacterized protein</fullName>
    </submittedName>
</protein>
<accession>A0A3B0KJ03</accession>
<dbReference type="OrthoDB" id="7883180at2759"/>
<dbReference type="EMBL" id="OUUW01000010">
    <property type="protein sequence ID" value="SPP85736.1"/>
    <property type="molecule type" value="Genomic_DNA"/>
</dbReference>
<name>A0A3B0KJ03_DROGU</name>
<sequence length="173" mass="19540">MAPSNLDYHTIGGDSAQAASSYTHKKFQTANYTHKKFGKKSVSKEQVSPTTATSTSTPLFRPYALSENTPRKRRQESEREVQHTLPPTPPTTPPQLQHSHTHSHSYPYAQPQQLQYLATPTATPSPVLNHQAFAYVLQKQRAALQMRQLLSINPDANTWPVEWRRALQALLQQ</sequence>
<feature type="compositionally biased region" description="Low complexity" evidence="1">
    <location>
        <begin position="48"/>
        <end position="58"/>
    </location>
</feature>
<dbReference type="STRING" id="7266.A0A3B0KJ03"/>
<reference evidence="3" key="1">
    <citation type="submission" date="2018-01" db="EMBL/GenBank/DDBJ databases">
        <authorList>
            <person name="Alioto T."/>
            <person name="Alioto T."/>
        </authorList>
    </citation>
    <scope>NUCLEOTIDE SEQUENCE [LARGE SCALE GENOMIC DNA]</scope>
</reference>